<proteinExistence type="predicted"/>
<dbReference type="InterPro" id="IPR027432">
    <property type="entry name" value="dGTP_triphosphohydrolase_C"/>
</dbReference>
<dbReference type="NCBIfam" id="TIGR01353">
    <property type="entry name" value="dGTP_triPase"/>
    <property type="match status" value="1"/>
</dbReference>
<dbReference type="AlphaFoldDB" id="D0MK76"/>
<dbReference type="EC" id="3.1.5.1" evidence="3"/>
<dbReference type="Pfam" id="PF01966">
    <property type="entry name" value="HD"/>
    <property type="match status" value="1"/>
</dbReference>
<evidence type="ECO:0000256" key="1">
    <source>
        <dbReference type="ARBA" id="ARBA00022801"/>
    </source>
</evidence>
<dbReference type="InterPro" id="IPR050135">
    <property type="entry name" value="dGTPase-like"/>
</dbReference>
<dbReference type="RefSeq" id="WP_012842601.1">
    <property type="nucleotide sequence ID" value="NC_013501.1"/>
</dbReference>
<dbReference type="STRING" id="518766.Rmar_0080"/>
<dbReference type="OrthoDB" id="9803619at2"/>
<gene>
    <name evidence="3" type="ordered locus">Rmar_0080</name>
</gene>
<keyword evidence="1 3" id="KW-0378">Hydrolase</keyword>
<organism evidence="3 4">
    <name type="scientific">Rhodothermus marinus (strain ATCC 43812 / DSM 4252 / R-10)</name>
    <name type="common">Rhodothermus obamensis</name>
    <dbReference type="NCBI Taxonomy" id="518766"/>
    <lineage>
        <taxon>Bacteria</taxon>
        <taxon>Pseudomonadati</taxon>
        <taxon>Rhodothermota</taxon>
        <taxon>Rhodothermia</taxon>
        <taxon>Rhodothermales</taxon>
        <taxon>Rhodothermaceae</taxon>
        <taxon>Rhodothermus</taxon>
    </lineage>
</organism>
<evidence type="ECO:0000259" key="2">
    <source>
        <dbReference type="SMART" id="SM00471"/>
    </source>
</evidence>
<dbReference type="eggNOG" id="COG0232">
    <property type="taxonomic scope" value="Bacteria"/>
</dbReference>
<dbReference type="PANTHER" id="PTHR11373:SF32">
    <property type="entry name" value="DEOXYGUANOSINETRIPHOSPHATE TRIPHOSPHOHYDROLASE"/>
    <property type="match status" value="1"/>
</dbReference>
<name>D0MK76_RHOM4</name>
<evidence type="ECO:0000313" key="3">
    <source>
        <dbReference type="EMBL" id="ACY46989.1"/>
    </source>
</evidence>
<dbReference type="InterPro" id="IPR006674">
    <property type="entry name" value="HD_domain"/>
</dbReference>
<reference evidence="3 4" key="1">
    <citation type="journal article" date="2009" name="Stand. Genomic Sci.">
        <title>Complete genome sequence of Rhodothermus marinus type strain (R-10).</title>
        <authorList>
            <person name="Nolan M."/>
            <person name="Tindall B.J."/>
            <person name="Pomrenke H."/>
            <person name="Lapidus A."/>
            <person name="Copeland A."/>
            <person name="Glavina Del Rio T."/>
            <person name="Lucas S."/>
            <person name="Chen F."/>
            <person name="Tice H."/>
            <person name="Cheng J.F."/>
            <person name="Saunders E."/>
            <person name="Han C."/>
            <person name="Bruce D."/>
            <person name="Goodwin L."/>
            <person name="Chain P."/>
            <person name="Pitluck S."/>
            <person name="Ovchinikova G."/>
            <person name="Pati A."/>
            <person name="Ivanova N."/>
            <person name="Mavromatis K."/>
            <person name="Chen A."/>
            <person name="Palaniappan K."/>
            <person name="Land M."/>
            <person name="Hauser L."/>
            <person name="Chang Y.J."/>
            <person name="Jeffries C.D."/>
            <person name="Brettin T."/>
            <person name="Goker M."/>
            <person name="Bristow J."/>
            <person name="Eisen J.A."/>
            <person name="Markowitz V."/>
            <person name="Hugenholtz P."/>
            <person name="Kyrpides N.C."/>
            <person name="Klenk H.P."/>
            <person name="Detter J.C."/>
        </authorList>
    </citation>
    <scope>NUCLEOTIDE SEQUENCE [LARGE SCALE GENOMIC DNA]</scope>
    <source>
        <strain evidence="4">ATCC 43812 / DSM 4252 / R-10</strain>
    </source>
</reference>
<dbReference type="PANTHER" id="PTHR11373">
    <property type="entry name" value="DEOXYNUCLEOSIDE TRIPHOSPHATE TRIPHOSPHOHYDROLASE"/>
    <property type="match status" value="1"/>
</dbReference>
<dbReference type="Pfam" id="PF13286">
    <property type="entry name" value="HD_assoc"/>
    <property type="match status" value="1"/>
</dbReference>
<dbReference type="Proteomes" id="UP000002221">
    <property type="component" value="Chromosome"/>
</dbReference>
<dbReference type="KEGG" id="rmr:Rmar_0080"/>
<dbReference type="SUPFAM" id="SSF109604">
    <property type="entry name" value="HD-domain/PDEase-like"/>
    <property type="match status" value="1"/>
</dbReference>
<dbReference type="HOGENOM" id="CLU_028163_2_0_10"/>
<dbReference type="Gene3D" id="1.10.3550.10">
    <property type="entry name" value="eoxyguanosinetriphosphate triphosphohydrolase domain-like"/>
    <property type="match status" value="1"/>
</dbReference>
<dbReference type="Gene3D" id="1.10.3210.10">
    <property type="entry name" value="Hypothetical protein af1432"/>
    <property type="match status" value="1"/>
</dbReference>
<dbReference type="InterPro" id="IPR003607">
    <property type="entry name" value="HD/PDEase_dom"/>
</dbReference>
<feature type="domain" description="HD/PDEase" evidence="2">
    <location>
        <begin position="57"/>
        <end position="254"/>
    </location>
</feature>
<dbReference type="InterPro" id="IPR026875">
    <property type="entry name" value="PHydrolase_assoc_dom"/>
</dbReference>
<dbReference type="GO" id="GO:0008832">
    <property type="term" value="F:dGTPase activity"/>
    <property type="evidence" value="ECO:0007669"/>
    <property type="project" value="UniProtKB-EC"/>
</dbReference>
<keyword evidence="4" id="KW-1185">Reference proteome</keyword>
<dbReference type="Gene3D" id="1.10.3410.10">
    <property type="entry name" value="putative deoxyguanosinetriphosphate triphosphohydrolase like domain"/>
    <property type="match status" value="1"/>
</dbReference>
<dbReference type="EMBL" id="CP001807">
    <property type="protein sequence ID" value="ACY46989.1"/>
    <property type="molecule type" value="Genomic_DNA"/>
</dbReference>
<evidence type="ECO:0000313" key="4">
    <source>
        <dbReference type="Proteomes" id="UP000002221"/>
    </source>
</evidence>
<dbReference type="InterPro" id="IPR023293">
    <property type="entry name" value="dGTP_triP_hydro_central_sf"/>
</dbReference>
<dbReference type="GO" id="GO:0006203">
    <property type="term" value="P:dGTP catabolic process"/>
    <property type="evidence" value="ECO:0007669"/>
    <property type="project" value="TreeGrafter"/>
</dbReference>
<accession>D0MK76</accession>
<dbReference type="InterPro" id="IPR006261">
    <property type="entry name" value="dGTPase"/>
</dbReference>
<sequence length="461" mass="54508">MLDWKKLLSTRRKGKEDEEWTSYRPPFLRDFDRIVFSNPFRRLQDKTQVFPLIAHDHVHNRLTHSLETASVRRSLGIIAWQCVQEKVEKIGEISDRDIGDIVSAAALAHDIGNPPFGHLGERAIGEWFEENEERVRRVVEFGNDKQEWILCELKKFEGNAYGFHLLLNDKSLRLTYATLGAFTKYPYDALIAKNNDLKKYGYFCLDADDFENIMTTLCLRRKENGVYMRHPLSYLVEAADDICYLILDLEDGIRMDIFRDEEKEIFDVMEKILFKFNEMIGEGRFCCDLINRKSYYKMEEYKKLNKNEKIAVYRARVIDALVHDVADVFVRNYNEIMNGVFDSSLIDKSSFCCELEEIRKWEKESIYQERHVIAKELSGYRIVRELVDIFFSSLFERKNSYEDRFWKLFRKRISGLENKEHFSKNYDSLLKVIGYVAGMTDSFALTTYRYLKGIEVPEYIP</sequence>
<dbReference type="SMART" id="SM00471">
    <property type="entry name" value="HDc"/>
    <property type="match status" value="1"/>
</dbReference>
<protein>
    <submittedName>
        <fullName evidence="3">Deoxyguanosinetriphosphate triphosphohydrolase</fullName>
        <ecNumber evidence="3">3.1.5.1</ecNumber>
    </submittedName>
</protein>